<evidence type="ECO:0000256" key="11">
    <source>
        <dbReference type="NCBIfam" id="TIGR00560"/>
    </source>
</evidence>
<evidence type="ECO:0000256" key="3">
    <source>
        <dbReference type="ARBA" id="ARBA00022516"/>
    </source>
</evidence>
<evidence type="ECO:0000256" key="2">
    <source>
        <dbReference type="ARBA" id="ARBA00010441"/>
    </source>
</evidence>
<protein>
    <recommendedName>
        <fullName evidence="11">CDP-diacylglycerol--glycerol-3-phosphate 3-phosphatidyltransferase</fullName>
        <ecNumber evidence="11">2.7.8.5</ecNumber>
    </recommendedName>
</protein>
<keyword evidence="10" id="KW-1208">Phospholipid metabolism</keyword>
<keyword evidence="5 13" id="KW-0812">Transmembrane</keyword>
<keyword evidence="4 12" id="KW-0808">Transferase</keyword>
<evidence type="ECO:0000256" key="5">
    <source>
        <dbReference type="ARBA" id="ARBA00022692"/>
    </source>
</evidence>
<evidence type="ECO:0000256" key="1">
    <source>
        <dbReference type="ARBA" id="ARBA00004141"/>
    </source>
</evidence>
<evidence type="ECO:0000256" key="8">
    <source>
        <dbReference type="ARBA" id="ARBA00023136"/>
    </source>
</evidence>
<evidence type="ECO:0000256" key="12">
    <source>
        <dbReference type="RuleBase" id="RU003750"/>
    </source>
</evidence>
<feature type="transmembrane region" description="Helical" evidence="13">
    <location>
        <begin position="157"/>
        <end position="180"/>
    </location>
</feature>
<dbReference type="InterPro" id="IPR048254">
    <property type="entry name" value="CDP_ALCOHOL_P_TRANSF_CS"/>
</dbReference>
<dbReference type="PANTHER" id="PTHR14269:SF52">
    <property type="entry name" value="PHOSPHATIDYLGLYCEROPHOSPHATE SYNTHASE-RELATED"/>
    <property type="match status" value="1"/>
</dbReference>
<keyword evidence="15" id="KW-1185">Reference proteome</keyword>
<sequence>MATKKDRPSSINVPNALTLLRVIAVPVFGWMLLAHDHEGGWRTATTIVFMVAILTDFVDGKVARKYNLVTNFGKIGDSIADKALTGMAFIGLSVIGEFPWWMTVIILLREWGITVMRMKMLKYEVMAANKGGKLKTAMQALAITLFCLGLWRMPTFVYVMAWAVMIVAFVLTVATGLVYVRDAIQIRNRETMTESGSARKRTRR</sequence>
<evidence type="ECO:0000256" key="13">
    <source>
        <dbReference type="SAM" id="Phobius"/>
    </source>
</evidence>
<organism evidence="14 15">
    <name type="scientific">Cutibacterium namnetense</name>
    <dbReference type="NCBI Taxonomy" id="1574624"/>
    <lineage>
        <taxon>Bacteria</taxon>
        <taxon>Bacillati</taxon>
        <taxon>Actinomycetota</taxon>
        <taxon>Actinomycetes</taxon>
        <taxon>Propionibacteriales</taxon>
        <taxon>Propionibacteriaceae</taxon>
        <taxon>Cutibacterium</taxon>
    </lineage>
</organism>
<evidence type="ECO:0000313" key="15">
    <source>
        <dbReference type="Proteomes" id="UP000256324"/>
    </source>
</evidence>
<dbReference type="Pfam" id="PF01066">
    <property type="entry name" value="CDP-OH_P_transf"/>
    <property type="match status" value="1"/>
</dbReference>
<comment type="similarity">
    <text evidence="2 12">Belongs to the CDP-alcohol phosphatidyltransferase class-I family.</text>
</comment>
<dbReference type="EC" id="2.7.8.5" evidence="11"/>
<comment type="subcellular location">
    <subcellularLocation>
        <location evidence="1">Membrane</location>
        <topology evidence="1">Multi-pass membrane protein</topology>
    </subcellularLocation>
</comment>
<dbReference type="InterPro" id="IPR000462">
    <property type="entry name" value="CDP-OH_P_trans"/>
</dbReference>
<keyword evidence="7" id="KW-0443">Lipid metabolism</keyword>
<keyword evidence="3" id="KW-0444">Lipid biosynthesis</keyword>
<dbReference type="PIRSF" id="PIRSF000847">
    <property type="entry name" value="Phos_ph_gly_syn"/>
    <property type="match status" value="1"/>
</dbReference>
<dbReference type="PROSITE" id="PS00379">
    <property type="entry name" value="CDP_ALCOHOL_P_TRANSF"/>
    <property type="match status" value="1"/>
</dbReference>
<dbReference type="InterPro" id="IPR004570">
    <property type="entry name" value="Phosphatidylglycerol_P_synth"/>
</dbReference>
<evidence type="ECO:0000256" key="9">
    <source>
        <dbReference type="ARBA" id="ARBA00023209"/>
    </source>
</evidence>
<evidence type="ECO:0000256" key="7">
    <source>
        <dbReference type="ARBA" id="ARBA00023098"/>
    </source>
</evidence>
<dbReference type="InterPro" id="IPR043130">
    <property type="entry name" value="CDP-OH_PTrfase_TM_dom"/>
</dbReference>
<gene>
    <name evidence="14" type="primary">pgsA</name>
    <name evidence="14" type="ORF">CP880_01835</name>
</gene>
<name>A0ABX9IAR1_9ACTN</name>
<keyword evidence="6 13" id="KW-1133">Transmembrane helix</keyword>
<proteinExistence type="inferred from homology"/>
<comment type="caution">
    <text evidence="14">The sequence shown here is derived from an EMBL/GenBank/DDBJ whole genome shotgun (WGS) entry which is preliminary data.</text>
</comment>
<dbReference type="NCBIfam" id="TIGR00560">
    <property type="entry name" value="pgsA"/>
    <property type="match status" value="1"/>
</dbReference>
<keyword evidence="8 13" id="KW-0472">Membrane</keyword>
<keyword evidence="9" id="KW-0594">Phospholipid biosynthesis</keyword>
<reference evidence="14 15" key="1">
    <citation type="submission" date="2017-09" db="EMBL/GenBank/DDBJ databases">
        <authorList>
            <person name="Bumgarner R.E."/>
        </authorList>
    </citation>
    <scope>NUCLEOTIDE SEQUENCE [LARGE SCALE GENOMIC DNA]</scope>
    <source>
        <strain evidence="14 15">T34998</strain>
    </source>
</reference>
<evidence type="ECO:0000256" key="4">
    <source>
        <dbReference type="ARBA" id="ARBA00022679"/>
    </source>
</evidence>
<evidence type="ECO:0000256" key="6">
    <source>
        <dbReference type="ARBA" id="ARBA00022989"/>
    </source>
</evidence>
<dbReference type="PANTHER" id="PTHR14269">
    <property type="entry name" value="CDP-DIACYLGLYCEROL--GLYCEROL-3-PHOSPHATE 3-PHOSPHATIDYLTRANSFERASE-RELATED"/>
    <property type="match status" value="1"/>
</dbReference>
<accession>A0ABX9IAR1</accession>
<dbReference type="EMBL" id="PCZS01000001">
    <property type="protein sequence ID" value="REB70538.1"/>
    <property type="molecule type" value="Genomic_DNA"/>
</dbReference>
<feature type="transmembrane region" description="Helical" evidence="13">
    <location>
        <begin position="132"/>
        <end position="151"/>
    </location>
</feature>
<evidence type="ECO:0000313" key="14">
    <source>
        <dbReference type="EMBL" id="REB70538.1"/>
    </source>
</evidence>
<dbReference type="RefSeq" id="WP_002548521.1">
    <property type="nucleotide sequence ID" value="NZ_JARJNT010000001.1"/>
</dbReference>
<dbReference type="Proteomes" id="UP000256324">
    <property type="component" value="Unassembled WGS sequence"/>
</dbReference>
<evidence type="ECO:0000256" key="10">
    <source>
        <dbReference type="ARBA" id="ARBA00023264"/>
    </source>
</evidence>
<feature type="transmembrane region" description="Helical" evidence="13">
    <location>
        <begin position="12"/>
        <end position="33"/>
    </location>
</feature>
<dbReference type="Gene3D" id="1.20.120.1760">
    <property type="match status" value="1"/>
</dbReference>
<dbReference type="InterPro" id="IPR050324">
    <property type="entry name" value="CDP-alcohol_PTase-I"/>
</dbReference>